<gene>
    <name evidence="4" type="ORF">BaRGS_00036207</name>
</gene>
<accession>A0ABD0JCE5</accession>
<keyword evidence="5" id="KW-1185">Reference proteome</keyword>
<dbReference type="InterPro" id="IPR022684">
    <property type="entry name" value="Calpain_cysteine_protease"/>
</dbReference>
<reference evidence="4 5" key="1">
    <citation type="journal article" date="2023" name="Sci. Data">
        <title>Genome assembly of the Korean intertidal mud-creeper Batillaria attramentaria.</title>
        <authorList>
            <person name="Patra A.K."/>
            <person name="Ho P.T."/>
            <person name="Jun S."/>
            <person name="Lee S.J."/>
            <person name="Kim Y."/>
            <person name="Won Y.J."/>
        </authorList>
    </citation>
    <scope>NUCLEOTIDE SEQUENCE [LARGE SCALE GENOMIC DNA]</scope>
    <source>
        <strain evidence="4">Wonlab-2016</strain>
    </source>
</reference>
<dbReference type="SUPFAM" id="SSF54001">
    <property type="entry name" value="Cysteine proteinases"/>
    <property type="match status" value="1"/>
</dbReference>
<name>A0ABD0JCE5_9CAEN</name>
<dbReference type="InterPro" id="IPR001300">
    <property type="entry name" value="Peptidase_C2_calpain_cat"/>
</dbReference>
<evidence type="ECO:0000313" key="4">
    <source>
        <dbReference type="EMBL" id="KAK7469780.1"/>
    </source>
</evidence>
<dbReference type="Proteomes" id="UP001519460">
    <property type="component" value="Unassembled WGS sequence"/>
</dbReference>
<proteinExistence type="inferred from homology"/>
<protein>
    <recommendedName>
        <fullName evidence="3">Calpain catalytic domain-containing protein</fullName>
    </recommendedName>
</protein>
<feature type="non-terminal residue" evidence="4">
    <location>
        <position position="201"/>
    </location>
</feature>
<organism evidence="4 5">
    <name type="scientific">Batillaria attramentaria</name>
    <dbReference type="NCBI Taxonomy" id="370345"/>
    <lineage>
        <taxon>Eukaryota</taxon>
        <taxon>Metazoa</taxon>
        <taxon>Spiralia</taxon>
        <taxon>Lophotrochozoa</taxon>
        <taxon>Mollusca</taxon>
        <taxon>Gastropoda</taxon>
        <taxon>Caenogastropoda</taxon>
        <taxon>Sorbeoconcha</taxon>
        <taxon>Cerithioidea</taxon>
        <taxon>Batillariidae</taxon>
        <taxon>Batillaria</taxon>
    </lineage>
</organism>
<feature type="domain" description="Calpain catalytic" evidence="3">
    <location>
        <begin position="143"/>
        <end position="181"/>
    </location>
</feature>
<dbReference type="EMBL" id="JACVVK020000504">
    <property type="protein sequence ID" value="KAK7469780.1"/>
    <property type="molecule type" value="Genomic_DNA"/>
</dbReference>
<dbReference type="Pfam" id="PF00648">
    <property type="entry name" value="Peptidase_C2"/>
    <property type="match status" value="2"/>
</dbReference>
<comment type="similarity">
    <text evidence="1">Belongs to the peptidase C2 family.</text>
</comment>
<evidence type="ECO:0000313" key="5">
    <source>
        <dbReference type="Proteomes" id="UP001519460"/>
    </source>
</evidence>
<feature type="active site" evidence="2">
    <location>
        <position position="26"/>
    </location>
</feature>
<dbReference type="InterPro" id="IPR038765">
    <property type="entry name" value="Papain-like_cys_pep_sf"/>
</dbReference>
<dbReference type="PANTHER" id="PTHR10183:SF433">
    <property type="entry name" value="CALPAIN-A-RELATED"/>
    <property type="match status" value="1"/>
</dbReference>
<feature type="domain" description="Calpain catalytic" evidence="3">
    <location>
        <begin position="5"/>
        <end position="44"/>
    </location>
</feature>
<dbReference type="AlphaFoldDB" id="A0ABD0JCE5"/>
<dbReference type="PANTHER" id="PTHR10183">
    <property type="entry name" value="CALPAIN"/>
    <property type="match status" value="1"/>
</dbReference>
<sequence length="201" mass="22549">MNTNVPRLFTEGTTRFHVGQGGAATCWFLSAVSTICENRKLLKQDHAGWRLYVALTNRTTLAPVCGTYQQDHAGACMWDLPTGPRWRLYVGLTNRTTLAAVCGTYQQDHAGACMWDLPTGPRWRLYVGLTNRTTLAPMNTNVARLFTEGTTRFHVGQGGAATCWFLSAVSTICENRKLLKQNGFNERDCRIKTLIRDCLHY</sequence>
<evidence type="ECO:0000256" key="1">
    <source>
        <dbReference type="ARBA" id="ARBA00007623"/>
    </source>
</evidence>
<evidence type="ECO:0000259" key="3">
    <source>
        <dbReference type="Pfam" id="PF00648"/>
    </source>
</evidence>
<comment type="caution">
    <text evidence="4">The sequence shown here is derived from an EMBL/GenBank/DDBJ whole genome shotgun (WGS) entry which is preliminary data.</text>
</comment>
<evidence type="ECO:0000256" key="2">
    <source>
        <dbReference type="PIRSR" id="PIRSR622684-1"/>
    </source>
</evidence>